<comment type="caution">
    <text evidence="1">The sequence shown here is derived from an EMBL/GenBank/DDBJ whole genome shotgun (WGS) entry which is preliminary data.</text>
</comment>
<organism evidence="1 2">
    <name type="scientific">Sphingobium chungbukense</name>
    <dbReference type="NCBI Taxonomy" id="56193"/>
    <lineage>
        <taxon>Bacteria</taxon>
        <taxon>Pseudomonadati</taxon>
        <taxon>Pseudomonadota</taxon>
        <taxon>Alphaproteobacteria</taxon>
        <taxon>Sphingomonadales</taxon>
        <taxon>Sphingomonadaceae</taxon>
        <taxon>Sphingobium</taxon>
    </lineage>
</organism>
<evidence type="ECO:0000313" key="1">
    <source>
        <dbReference type="EMBL" id="KKW90006.1"/>
    </source>
</evidence>
<dbReference type="PATRIC" id="fig|56193.3.peg.4492"/>
<dbReference type="Proteomes" id="UP000033874">
    <property type="component" value="Unassembled WGS sequence"/>
</dbReference>
<accession>A0A0M3AM43</accession>
<dbReference type="STRING" id="56193.YP76_21365"/>
<name>A0A0M3AM43_9SPHN</name>
<keyword evidence="2" id="KW-1185">Reference proteome</keyword>
<proteinExistence type="predicted"/>
<protein>
    <submittedName>
        <fullName evidence="1">Anti-sigma factor</fullName>
    </submittedName>
</protein>
<sequence length="235" mass="24769">MTDIDEALLIALVDGELDEVTRRRVERAVADDPALAERVEMHRRLRERLSDHYAPIEMEPVPAGMRALLNESGKIVPLARPAASRWRSWSMGGAIAASLVFGLVSGLGIGHLSNRPDGPVAIENGAMMAQGALASALDTQLASAQADAPIRIGLSFRRKGGGWCRSFQGQAVSGVACREGEGWQVQQLVPGAGQGTAYRQASSGDAQVMATIDALIMGDPADAAQESAAKSGGWR</sequence>
<dbReference type="AlphaFoldDB" id="A0A0M3AM43"/>
<dbReference type="RefSeq" id="WP_046765627.1">
    <property type="nucleotide sequence ID" value="NZ_LBIC01000012.1"/>
</dbReference>
<gene>
    <name evidence="1" type="ORF">YP76_21365</name>
</gene>
<reference evidence="1 2" key="1">
    <citation type="submission" date="2015-04" db="EMBL/GenBank/DDBJ databases">
        <title>Genome sequence of aromatic hydrocarbons-degrading Sphingobium chungbukense DJ77.</title>
        <authorList>
            <person name="Kim Y.-C."/>
            <person name="Chae J.-C."/>
        </authorList>
    </citation>
    <scope>NUCLEOTIDE SEQUENCE [LARGE SCALE GENOMIC DNA]</scope>
    <source>
        <strain evidence="1 2">DJ77</strain>
    </source>
</reference>
<dbReference type="EMBL" id="LBIC01000012">
    <property type="protein sequence ID" value="KKW90006.1"/>
    <property type="molecule type" value="Genomic_DNA"/>
</dbReference>
<evidence type="ECO:0000313" key="2">
    <source>
        <dbReference type="Proteomes" id="UP000033874"/>
    </source>
</evidence>